<evidence type="ECO:0000256" key="10">
    <source>
        <dbReference type="ARBA" id="ARBA00022989"/>
    </source>
</evidence>
<comment type="subcellular location">
    <subcellularLocation>
        <location evidence="1 15">Cell membrane</location>
        <topology evidence="1 15">Single-pass type I membrane protein</topology>
    </subcellularLocation>
</comment>
<dbReference type="Proteomes" id="UP000034805">
    <property type="component" value="Unassembled WGS sequence"/>
</dbReference>
<comment type="caution">
    <text evidence="18">The sequence shown here is derived from an EMBL/GenBank/DDBJ whole genome shotgun (WGS) entry which is preliminary data.</text>
</comment>
<sequence>GFLKPSEPTEQRCSSAEDLRSRNCSEGEVINPRSVKEVLKDSEFRSDSDNVVQLRPQKLHLKLRVGVPQTFKVMFKRAEGHPIDLYYLMDLSYSMQDDLENVRKLGQKIFDALRNITPAVRIGFGSFVDKVALPFVNTVSEKLRWPCPNTGRPCQPAFSFKNVLSLTDDAEEFHRRVSKEDISANLDNAEGGFDAMMQAAVCQNHIGWGNVTRILVYASDDTFHTAGDGKMAGIYLPADGKCHLDNEGVYDKDALYDYPSVGHLSEVVSANKIHLIFAVTGRNYDSYMELSKLIPQSVVGALSDDSSNVVQLISEACEKTYRCQFFPCDVVPGWYSMLMTSLGLLEADLHRDPEPPGRPARPEYFLQLALLHWSPHPRTKEGRMPQCSDQSAGEKRDLKLTWNRWQISSYWQHAVFSHQVNFSVTLSSSACLERTKTFVIKLQGLSEEIQVSVDTECDCNCQDQEEKSPSCSKHGTLICGVCRQVCDPEHTGQRCECQQKEDEHAALFQKSKCRQTNTSVLCSGHGRCECGRCVCRGQHKGEFCQCDDTSCDHHDNTICG</sequence>
<dbReference type="GO" id="GO:0007160">
    <property type="term" value="P:cell-matrix adhesion"/>
    <property type="evidence" value="ECO:0007669"/>
    <property type="project" value="TreeGrafter"/>
</dbReference>
<keyword evidence="13" id="KW-1015">Disulfide bond</keyword>
<evidence type="ECO:0000256" key="1">
    <source>
        <dbReference type="ARBA" id="ARBA00004251"/>
    </source>
</evidence>
<evidence type="ECO:0000259" key="17">
    <source>
        <dbReference type="SMART" id="SM00187"/>
    </source>
</evidence>
<keyword evidence="9 15" id="KW-0130">Cell adhesion</keyword>
<evidence type="ECO:0000313" key="18">
    <source>
        <dbReference type="EMBL" id="KPP76040.1"/>
    </source>
</evidence>
<dbReference type="EMBL" id="JARO02001247">
    <property type="protein sequence ID" value="KPP76040.1"/>
    <property type="molecule type" value="Genomic_DNA"/>
</dbReference>
<feature type="domain" description="Integrin beta subunit VWA" evidence="17">
    <location>
        <begin position="1"/>
        <end position="459"/>
    </location>
</feature>
<dbReference type="PANTHER" id="PTHR10082">
    <property type="entry name" value="INTEGRIN BETA SUBUNIT"/>
    <property type="match status" value="1"/>
</dbReference>
<dbReference type="PROSITE" id="PS00243">
    <property type="entry name" value="I_EGF_1"/>
    <property type="match status" value="1"/>
</dbReference>
<keyword evidence="7" id="KW-0677">Repeat</keyword>
<dbReference type="GO" id="GO:0098609">
    <property type="term" value="P:cell-cell adhesion"/>
    <property type="evidence" value="ECO:0007669"/>
    <property type="project" value="TreeGrafter"/>
</dbReference>
<evidence type="ECO:0000256" key="11">
    <source>
        <dbReference type="ARBA" id="ARBA00023037"/>
    </source>
</evidence>
<dbReference type="InterPro" id="IPR057073">
    <property type="entry name" value="EGF_integrin_2"/>
</dbReference>
<comment type="similarity">
    <text evidence="2 15">Belongs to the integrin beta chain family.</text>
</comment>
<evidence type="ECO:0000256" key="5">
    <source>
        <dbReference type="ARBA" id="ARBA00022692"/>
    </source>
</evidence>
<dbReference type="Gene3D" id="2.10.25.10">
    <property type="entry name" value="Laminin"/>
    <property type="match status" value="2"/>
</dbReference>
<dbReference type="InterPro" id="IPR032695">
    <property type="entry name" value="Integrin_dom_sf"/>
</dbReference>
<keyword evidence="11 15" id="KW-0401">Integrin</keyword>
<dbReference type="GO" id="GO:0005925">
    <property type="term" value="C:focal adhesion"/>
    <property type="evidence" value="ECO:0007669"/>
    <property type="project" value="TreeGrafter"/>
</dbReference>
<protein>
    <recommendedName>
        <fullName evidence="15">Integrin beta</fullName>
    </recommendedName>
</protein>
<dbReference type="GO" id="GO:0008305">
    <property type="term" value="C:integrin complex"/>
    <property type="evidence" value="ECO:0007669"/>
    <property type="project" value="TreeGrafter"/>
</dbReference>
<evidence type="ECO:0000256" key="3">
    <source>
        <dbReference type="ARBA" id="ARBA00022475"/>
    </source>
</evidence>
<evidence type="ECO:0000256" key="13">
    <source>
        <dbReference type="ARBA" id="ARBA00023157"/>
    </source>
</evidence>
<evidence type="ECO:0000313" key="19">
    <source>
        <dbReference type="Proteomes" id="UP000034805"/>
    </source>
</evidence>
<dbReference type="GO" id="GO:0033627">
    <property type="term" value="P:cell adhesion mediated by integrin"/>
    <property type="evidence" value="ECO:0007669"/>
    <property type="project" value="TreeGrafter"/>
</dbReference>
<dbReference type="PRINTS" id="PR01186">
    <property type="entry name" value="INTEGRINB"/>
</dbReference>
<proteinExistence type="inferred from homology"/>
<dbReference type="InterPro" id="IPR057243">
    <property type="entry name" value="Integrin_I-EGF_CS"/>
</dbReference>
<dbReference type="PANTHER" id="PTHR10082:SF36">
    <property type="entry name" value="INTEGRIN BETA-7"/>
    <property type="match status" value="1"/>
</dbReference>
<keyword evidence="14" id="KW-0325">Glycoprotein</keyword>
<evidence type="ECO:0000256" key="16">
    <source>
        <dbReference type="SAM" id="MobiDB-lite"/>
    </source>
</evidence>
<dbReference type="SMART" id="SM00187">
    <property type="entry name" value="INB"/>
    <property type="match status" value="1"/>
</dbReference>
<evidence type="ECO:0000256" key="9">
    <source>
        <dbReference type="ARBA" id="ARBA00022889"/>
    </source>
</evidence>
<dbReference type="STRING" id="113540.ENSSFOP00015006160"/>
<keyword evidence="6" id="KW-0732">Signal</keyword>
<dbReference type="SUPFAM" id="SSF69179">
    <property type="entry name" value="Integrin domains"/>
    <property type="match status" value="1"/>
</dbReference>
<evidence type="ECO:0000256" key="7">
    <source>
        <dbReference type="ARBA" id="ARBA00022737"/>
    </source>
</evidence>
<dbReference type="GO" id="GO:0007229">
    <property type="term" value="P:integrin-mediated signaling pathway"/>
    <property type="evidence" value="ECO:0007669"/>
    <property type="project" value="UniProtKB-KW"/>
</dbReference>
<reference evidence="18 19" key="1">
    <citation type="submission" date="2015-08" db="EMBL/GenBank/DDBJ databases">
        <title>The genome of the Asian arowana (Scleropages formosus).</title>
        <authorList>
            <person name="Tan M.H."/>
            <person name="Gan H.M."/>
            <person name="Croft L.J."/>
            <person name="Austin C.M."/>
        </authorList>
    </citation>
    <scope>NUCLEOTIDE SEQUENCE [LARGE SCALE GENOMIC DNA]</scope>
    <source>
        <strain evidence="18">Aro1</strain>
    </source>
</reference>
<evidence type="ECO:0000256" key="12">
    <source>
        <dbReference type="ARBA" id="ARBA00023136"/>
    </source>
</evidence>
<dbReference type="SUPFAM" id="SSF53300">
    <property type="entry name" value="vWA-like"/>
    <property type="match status" value="1"/>
</dbReference>
<feature type="region of interest" description="Disordered" evidence="16">
    <location>
        <begin position="1"/>
        <end position="25"/>
    </location>
</feature>
<dbReference type="InterPro" id="IPR002369">
    <property type="entry name" value="Integrin_bsu_VWA"/>
</dbReference>
<dbReference type="FunFam" id="3.40.50.410:FF:000002">
    <property type="entry name" value="Integrin beta"/>
    <property type="match status" value="1"/>
</dbReference>
<dbReference type="InterPro" id="IPR036465">
    <property type="entry name" value="vWFA_dom_sf"/>
</dbReference>
<organism evidence="18 19">
    <name type="scientific">Scleropages formosus</name>
    <name type="common">Asian bonytongue</name>
    <name type="synonym">Osteoglossum formosum</name>
    <dbReference type="NCBI Taxonomy" id="113540"/>
    <lineage>
        <taxon>Eukaryota</taxon>
        <taxon>Metazoa</taxon>
        <taxon>Chordata</taxon>
        <taxon>Craniata</taxon>
        <taxon>Vertebrata</taxon>
        <taxon>Euteleostomi</taxon>
        <taxon>Actinopterygii</taxon>
        <taxon>Neopterygii</taxon>
        <taxon>Teleostei</taxon>
        <taxon>Osteoglossocephala</taxon>
        <taxon>Osteoglossomorpha</taxon>
        <taxon>Osteoglossiformes</taxon>
        <taxon>Osteoglossidae</taxon>
        <taxon>Scleropages</taxon>
    </lineage>
</organism>
<keyword evidence="8" id="KW-0460">Magnesium</keyword>
<dbReference type="InterPro" id="IPR015439">
    <property type="entry name" value="Integrin_b-2_sf"/>
</dbReference>
<evidence type="ECO:0000256" key="2">
    <source>
        <dbReference type="ARBA" id="ARBA00007449"/>
    </source>
</evidence>
<dbReference type="AlphaFoldDB" id="A0A0P7V0G6"/>
<dbReference type="GO" id="GO:0005178">
    <property type="term" value="F:integrin binding"/>
    <property type="evidence" value="ECO:0007669"/>
    <property type="project" value="TreeGrafter"/>
</dbReference>
<dbReference type="GO" id="GO:0050900">
    <property type="term" value="P:leukocyte migration"/>
    <property type="evidence" value="ECO:0007669"/>
    <property type="project" value="TreeGrafter"/>
</dbReference>
<dbReference type="Pfam" id="PF23105">
    <property type="entry name" value="EGF_integrin"/>
    <property type="match status" value="1"/>
</dbReference>
<feature type="non-terminal residue" evidence="18">
    <location>
        <position position="560"/>
    </location>
</feature>
<dbReference type="Gene3D" id="6.20.50.10">
    <property type="match status" value="1"/>
</dbReference>
<keyword evidence="12" id="KW-0472">Membrane</keyword>
<keyword evidence="3" id="KW-1003">Cell membrane</keyword>
<evidence type="ECO:0000256" key="8">
    <source>
        <dbReference type="ARBA" id="ARBA00022842"/>
    </source>
</evidence>
<dbReference type="InterPro" id="IPR015812">
    <property type="entry name" value="Integrin_bsu"/>
</dbReference>
<dbReference type="GO" id="GO:0009986">
    <property type="term" value="C:cell surface"/>
    <property type="evidence" value="ECO:0007669"/>
    <property type="project" value="TreeGrafter"/>
</dbReference>
<accession>A0A0P7V0G6</accession>
<keyword evidence="10" id="KW-1133">Transmembrane helix</keyword>
<gene>
    <name evidence="18" type="ORF">Z043_104654</name>
</gene>
<feature type="non-terminal residue" evidence="18">
    <location>
        <position position="1"/>
    </location>
</feature>
<keyword evidence="4" id="KW-0245">EGF-like domain</keyword>
<evidence type="ECO:0000256" key="14">
    <source>
        <dbReference type="ARBA" id="ARBA00023180"/>
    </source>
</evidence>
<dbReference type="Gene3D" id="2.60.40.1510">
    <property type="entry name" value="ntegrin, alpha v. Chain A, domain 3"/>
    <property type="match status" value="1"/>
</dbReference>
<evidence type="ECO:0000256" key="4">
    <source>
        <dbReference type="ARBA" id="ARBA00022536"/>
    </source>
</evidence>
<keyword evidence="5 15" id="KW-0812">Transmembrane</keyword>
<feature type="compositionally biased region" description="Basic and acidic residues" evidence="16">
    <location>
        <begin position="7"/>
        <end position="25"/>
    </location>
</feature>
<evidence type="ECO:0000256" key="6">
    <source>
        <dbReference type="ARBA" id="ARBA00022729"/>
    </source>
</evidence>
<dbReference type="Pfam" id="PF00362">
    <property type="entry name" value="Integrin_beta"/>
    <property type="match status" value="1"/>
</dbReference>
<evidence type="ECO:0000256" key="15">
    <source>
        <dbReference type="RuleBase" id="RU000633"/>
    </source>
</evidence>
<dbReference type="Gene3D" id="3.40.50.410">
    <property type="entry name" value="von Willebrand factor, type A domain"/>
    <property type="match status" value="1"/>
</dbReference>
<name>A0A0P7V0G6_SCLFO</name>